<dbReference type="SUPFAM" id="SSF50978">
    <property type="entry name" value="WD40 repeat-like"/>
    <property type="match status" value="1"/>
</dbReference>
<dbReference type="Proteomes" id="UP000054350">
    <property type="component" value="Unassembled WGS sequence"/>
</dbReference>
<dbReference type="VEuPathDB" id="FungiDB:AMAG_04839"/>
<dbReference type="Pfam" id="PF00400">
    <property type="entry name" value="WD40"/>
    <property type="match status" value="1"/>
</dbReference>
<dbReference type="PROSITE" id="PS50294">
    <property type="entry name" value="WD_REPEATS_REGION"/>
    <property type="match status" value="1"/>
</dbReference>
<dbReference type="InterPro" id="IPR015943">
    <property type="entry name" value="WD40/YVTN_repeat-like_dom_sf"/>
</dbReference>
<dbReference type="PROSITE" id="PS00678">
    <property type="entry name" value="WD_REPEATS_1"/>
    <property type="match status" value="2"/>
</dbReference>
<dbReference type="eggNOG" id="KOG1273">
    <property type="taxonomic scope" value="Eukaryota"/>
</dbReference>
<dbReference type="InterPro" id="IPR036322">
    <property type="entry name" value="WD40_repeat_dom_sf"/>
</dbReference>
<feature type="repeat" description="WD" evidence="5">
    <location>
        <begin position="61"/>
        <end position="102"/>
    </location>
</feature>
<dbReference type="EMBL" id="GG745332">
    <property type="protein sequence ID" value="KNE58012.1"/>
    <property type="molecule type" value="Genomic_DNA"/>
</dbReference>
<dbReference type="PROSITE" id="PS50082">
    <property type="entry name" value="WD_REPEATS_2"/>
    <property type="match status" value="2"/>
</dbReference>
<evidence type="ECO:0000313" key="6">
    <source>
        <dbReference type="EMBL" id="KNE58012.1"/>
    </source>
</evidence>
<gene>
    <name evidence="6" type="ORF">AMAG_04839</name>
</gene>
<keyword evidence="7" id="KW-1185">Reference proteome</keyword>
<protein>
    <recommendedName>
        <fullName evidence="8">Anaphase-promoting complex subunit 4 WD40 domain-containing protein</fullName>
    </recommendedName>
</protein>
<dbReference type="PANTHER" id="PTHR44040">
    <property type="entry name" value="RETINOBLASTOMA-BINDING PROTEIN 5"/>
    <property type="match status" value="1"/>
</dbReference>
<evidence type="ECO:0000313" key="7">
    <source>
        <dbReference type="Proteomes" id="UP000054350"/>
    </source>
</evidence>
<proteinExistence type="predicted"/>
<accession>A0A0L0S692</accession>
<feature type="repeat" description="WD" evidence="5">
    <location>
        <begin position="19"/>
        <end position="53"/>
    </location>
</feature>
<dbReference type="SMART" id="SM00320">
    <property type="entry name" value="WD40"/>
    <property type="match status" value="5"/>
</dbReference>
<evidence type="ECO:0008006" key="8">
    <source>
        <dbReference type="Google" id="ProtNLM"/>
    </source>
</evidence>
<evidence type="ECO:0000256" key="1">
    <source>
        <dbReference type="ARBA" id="ARBA00004123"/>
    </source>
</evidence>
<dbReference type="AlphaFoldDB" id="A0A0L0S692"/>
<keyword evidence="2 5" id="KW-0853">WD repeat</keyword>
<dbReference type="InterPro" id="IPR037850">
    <property type="entry name" value="RBBP5/Swd1"/>
</dbReference>
<evidence type="ECO:0000256" key="5">
    <source>
        <dbReference type="PROSITE-ProRule" id="PRU00221"/>
    </source>
</evidence>
<dbReference type="InterPro" id="IPR019775">
    <property type="entry name" value="WD40_repeat_CS"/>
</dbReference>
<organism evidence="6 7">
    <name type="scientific">Allomyces macrogynus (strain ATCC 38327)</name>
    <name type="common">Allomyces javanicus var. macrogynus</name>
    <dbReference type="NCBI Taxonomy" id="578462"/>
    <lineage>
        <taxon>Eukaryota</taxon>
        <taxon>Fungi</taxon>
        <taxon>Fungi incertae sedis</taxon>
        <taxon>Blastocladiomycota</taxon>
        <taxon>Blastocladiomycetes</taxon>
        <taxon>Blastocladiales</taxon>
        <taxon>Blastocladiaceae</taxon>
        <taxon>Allomyces</taxon>
    </lineage>
</organism>
<reference evidence="6 7" key="1">
    <citation type="submission" date="2009-11" db="EMBL/GenBank/DDBJ databases">
        <title>Annotation of Allomyces macrogynus ATCC 38327.</title>
        <authorList>
            <consortium name="The Broad Institute Genome Sequencing Platform"/>
            <person name="Russ C."/>
            <person name="Cuomo C."/>
            <person name="Burger G."/>
            <person name="Gray M.W."/>
            <person name="Holland P.W.H."/>
            <person name="King N."/>
            <person name="Lang F.B.F."/>
            <person name="Roger A.J."/>
            <person name="Ruiz-Trillo I."/>
            <person name="Young S.K."/>
            <person name="Zeng Q."/>
            <person name="Gargeya S."/>
            <person name="Fitzgerald M."/>
            <person name="Haas B."/>
            <person name="Abouelleil A."/>
            <person name="Alvarado L."/>
            <person name="Arachchi H.M."/>
            <person name="Berlin A."/>
            <person name="Chapman S.B."/>
            <person name="Gearin G."/>
            <person name="Goldberg J."/>
            <person name="Griggs A."/>
            <person name="Gujja S."/>
            <person name="Hansen M."/>
            <person name="Heiman D."/>
            <person name="Howarth C."/>
            <person name="Larimer J."/>
            <person name="Lui A."/>
            <person name="MacDonald P.J.P."/>
            <person name="McCowen C."/>
            <person name="Montmayeur A."/>
            <person name="Murphy C."/>
            <person name="Neiman D."/>
            <person name="Pearson M."/>
            <person name="Priest M."/>
            <person name="Roberts A."/>
            <person name="Saif S."/>
            <person name="Shea T."/>
            <person name="Sisk P."/>
            <person name="Stolte C."/>
            <person name="Sykes S."/>
            <person name="Wortman J."/>
            <person name="Nusbaum C."/>
            <person name="Birren B."/>
        </authorList>
    </citation>
    <scope>NUCLEOTIDE SEQUENCE [LARGE SCALE GENOMIC DNA]</scope>
    <source>
        <strain evidence="6 7">ATCC 38327</strain>
    </source>
</reference>
<evidence type="ECO:0000256" key="3">
    <source>
        <dbReference type="ARBA" id="ARBA00022737"/>
    </source>
</evidence>
<reference evidence="7" key="2">
    <citation type="submission" date="2009-11" db="EMBL/GenBank/DDBJ databases">
        <title>The Genome Sequence of Allomyces macrogynus strain ATCC 38327.</title>
        <authorList>
            <consortium name="The Broad Institute Genome Sequencing Platform"/>
            <person name="Russ C."/>
            <person name="Cuomo C."/>
            <person name="Shea T."/>
            <person name="Young S.K."/>
            <person name="Zeng Q."/>
            <person name="Koehrsen M."/>
            <person name="Haas B."/>
            <person name="Borodovsky M."/>
            <person name="Guigo R."/>
            <person name="Alvarado L."/>
            <person name="Berlin A."/>
            <person name="Borenstein D."/>
            <person name="Chen Z."/>
            <person name="Engels R."/>
            <person name="Freedman E."/>
            <person name="Gellesch M."/>
            <person name="Goldberg J."/>
            <person name="Griggs A."/>
            <person name="Gujja S."/>
            <person name="Heiman D."/>
            <person name="Hepburn T."/>
            <person name="Howarth C."/>
            <person name="Jen D."/>
            <person name="Larson L."/>
            <person name="Lewis B."/>
            <person name="Mehta T."/>
            <person name="Park D."/>
            <person name="Pearson M."/>
            <person name="Roberts A."/>
            <person name="Saif S."/>
            <person name="Shenoy N."/>
            <person name="Sisk P."/>
            <person name="Stolte C."/>
            <person name="Sykes S."/>
            <person name="Walk T."/>
            <person name="White J."/>
            <person name="Yandava C."/>
            <person name="Burger G."/>
            <person name="Gray M.W."/>
            <person name="Holland P.W.H."/>
            <person name="King N."/>
            <person name="Lang F.B.F."/>
            <person name="Roger A.J."/>
            <person name="Ruiz-Trillo I."/>
            <person name="Lander E."/>
            <person name="Nusbaum C."/>
        </authorList>
    </citation>
    <scope>NUCLEOTIDE SEQUENCE [LARGE SCALE GENOMIC DNA]</scope>
    <source>
        <strain evidence="7">ATCC 38327</strain>
    </source>
</reference>
<dbReference type="Gene3D" id="2.130.10.10">
    <property type="entry name" value="YVTN repeat-like/Quinoprotein amine dehydrogenase"/>
    <property type="match status" value="2"/>
</dbReference>
<dbReference type="OMA" id="DYEDDIM"/>
<dbReference type="STRING" id="578462.A0A0L0S692"/>
<dbReference type="PANTHER" id="PTHR44040:SF1">
    <property type="entry name" value="RETINOBLASTOMA-BINDING PROTEIN 5"/>
    <property type="match status" value="1"/>
</dbReference>
<comment type="subcellular location">
    <subcellularLocation>
        <location evidence="1">Nucleus</location>
    </subcellularLocation>
</comment>
<evidence type="ECO:0000256" key="2">
    <source>
        <dbReference type="ARBA" id="ARBA00022574"/>
    </source>
</evidence>
<dbReference type="GO" id="GO:0048188">
    <property type="term" value="C:Set1C/COMPASS complex"/>
    <property type="evidence" value="ECO:0007669"/>
    <property type="project" value="InterPro"/>
</dbReference>
<keyword evidence="4" id="KW-0539">Nucleus</keyword>
<name>A0A0L0S692_ALLM3</name>
<keyword evidence="3" id="KW-0677">Repeat</keyword>
<evidence type="ECO:0000256" key="4">
    <source>
        <dbReference type="ARBA" id="ARBA00023242"/>
    </source>
</evidence>
<sequence>MNIPLIESWLDAYPTQIDFSIPDTNVVALAFNRRGNHLAGAAANGAVIVWDVDMWSVLRLLHGHAASVTSLSWSRSGRYLVSGGQDWRCIVWDMSTGEAVHTFDFDVPVTNVSIHPFKSHLLVASLQSSPPVLIDTRTRTTTPLPAAIPPEFRDQARDVDVLACWDATGHYIFTGTSKGHWHVLPLADVTTPVFTDRLAAHAIRHFAFARSGSHLAATVNDKTIRTYHLPYVAGYLTDRARVAAQVARGDGGEEVPVPPFECVPMLKLQDLVNRNSWCSSAWAGNEEFVIGATAGRMHELNVWNVATGTLVKLLEGPSEPLLAFAWHPVLPVCVSLSQKGTMYVWNTKPRDRWSAFAPDFKEIEDNVEYEEREDEFDLVEELTLPTVNGGAVSAAAKVTKPAFVDLVTPIEGYTKVDEDDDGDEPWALTVSLDHPVGGAPHSAMGVFAATQPPAALVLVQRDDPPARGKRRRED</sequence>
<dbReference type="InterPro" id="IPR001680">
    <property type="entry name" value="WD40_rpt"/>
</dbReference>
<dbReference type="OrthoDB" id="196858at2759"/>